<dbReference type="InterPro" id="IPR053959">
    <property type="entry name" value="YvlB/LiaX_N"/>
</dbReference>
<proteinExistence type="predicted"/>
<dbReference type="EMBL" id="SSNT01000004">
    <property type="protein sequence ID" value="THF81570.1"/>
    <property type="molecule type" value="Genomic_DNA"/>
</dbReference>
<dbReference type="InterPro" id="IPR016599">
    <property type="entry name" value="UCP012569"/>
</dbReference>
<dbReference type="InterPro" id="IPR025164">
    <property type="entry name" value="Toastrack_DUF4097"/>
</dbReference>
<dbReference type="AlphaFoldDB" id="A0A4S4C1P3"/>
<name>A0A4S4C1P3_9BACI</name>
<gene>
    <name evidence="3" type="ORF">E6W99_06615</name>
</gene>
<dbReference type="Pfam" id="PF22746">
    <property type="entry name" value="SHOCT-like_DUF2089-C"/>
    <property type="match status" value="1"/>
</dbReference>
<organism evidence="3 4">
    <name type="scientific">Metabacillus sediminilitoris</name>
    <dbReference type="NCBI Taxonomy" id="2567941"/>
    <lineage>
        <taxon>Bacteria</taxon>
        <taxon>Bacillati</taxon>
        <taxon>Bacillota</taxon>
        <taxon>Bacilli</taxon>
        <taxon>Bacillales</taxon>
        <taxon>Bacillaceae</taxon>
        <taxon>Metabacillus</taxon>
    </lineage>
</organism>
<dbReference type="PIRSF" id="PIRSF012569">
    <property type="entry name" value="UCP012569"/>
    <property type="match status" value="1"/>
</dbReference>
<keyword evidence="4" id="KW-1185">Reference proteome</keyword>
<evidence type="ECO:0000259" key="2">
    <source>
        <dbReference type="Pfam" id="PF22746"/>
    </source>
</evidence>
<accession>A0A4S4C1P3</accession>
<reference evidence="3 4" key="1">
    <citation type="submission" date="2019-04" db="EMBL/GenBank/DDBJ databases">
        <title>Bacillus sediminilitoris sp. nov., isolated from a tidal flat sediment on the East China Sea.</title>
        <authorList>
            <person name="Wei Y."/>
            <person name="Mao H."/>
            <person name="Fang J."/>
        </authorList>
    </citation>
    <scope>NUCLEOTIDE SEQUENCE [LARGE SCALE GENOMIC DNA]</scope>
    <source>
        <strain evidence="3 4">DSL-17</strain>
    </source>
</reference>
<feature type="domain" description="DUF4097" evidence="1">
    <location>
        <begin position="173"/>
        <end position="350"/>
    </location>
</feature>
<dbReference type="Pfam" id="PF13349">
    <property type="entry name" value="DUF4097"/>
    <property type="match status" value="1"/>
</dbReference>
<comment type="caution">
    <text evidence="3">The sequence shown here is derived from an EMBL/GenBank/DDBJ whole genome shotgun (WGS) entry which is preliminary data.</text>
</comment>
<feature type="domain" description="YvlB/LiaX N-terminal" evidence="2">
    <location>
        <begin position="3"/>
        <end position="34"/>
    </location>
</feature>
<evidence type="ECO:0000313" key="3">
    <source>
        <dbReference type="EMBL" id="THF81570.1"/>
    </source>
</evidence>
<dbReference type="RefSeq" id="WP_136352404.1">
    <property type="nucleotide sequence ID" value="NZ_CP046266.1"/>
</dbReference>
<sequence length="361" mass="40410">MHEQRKRILKLVEEGKLTADEALSLIEALEKDEQLKAEKITALSTEVINNHDDNTAKQTNDKYSSLGAKLMDWVDTAVKKVKEIDLDLNFGKSIDIKHIFQFQGSSFHSIDIHLPNGSVNLKPWSEKDIRLECDAKMYRVENMDQARQNFLAEVECLVEGNRLIFNTDKKTMKVNLIVYVPEQTYEQVKIKLFNGPIRGEALQVGTLKAKTANGVVTFSDINGKNGEFETANGQIKLSRSNYEKVEAETITGFIQFNGSADKIDAQSFNGNVLLTLVDTACEALYAKTTTGNIEINIPDETKLIGEFKSHLGSLSAQLKDVDIILEKNETIQKELKFRTSPETKLSLFADSKTGSISIKNT</sequence>
<evidence type="ECO:0000259" key="1">
    <source>
        <dbReference type="Pfam" id="PF13349"/>
    </source>
</evidence>
<evidence type="ECO:0000313" key="4">
    <source>
        <dbReference type="Proteomes" id="UP000310334"/>
    </source>
</evidence>
<dbReference type="OrthoDB" id="2240743at2"/>
<dbReference type="Proteomes" id="UP000310334">
    <property type="component" value="Unassembled WGS sequence"/>
</dbReference>
<protein>
    <submittedName>
        <fullName evidence="3">DUF4097 domain-containing protein</fullName>
    </submittedName>
</protein>